<dbReference type="PANTHER" id="PTHR45725">
    <property type="entry name" value="FORMIN HOMOLOGY 2 FAMILY MEMBER"/>
    <property type="match status" value="1"/>
</dbReference>
<dbReference type="SUPFAM" id="SSF48452">
    <property type="entry name" value="TPR-like"/>
    <property type="match status" value="1"/>
</dbReference>
<dbReference type="OMA" id="ILICKCY"/>
<dbReference type="PROSITE" id="PS51444">
    <property type="entry name" value="FH2"/>
    <property type="match status" value="1"/>
</dbReference>
<dbReference type="Gene3D" id="1.25.40.10">
    <property type="entry name" value="Tetratricopeptide repeat domain"/>
    <property type="match status" value="1"/>
</dbReference>
<feature type="coiled-coil region" evidence="1">
    <location>
        <begin position="1509"/>
        <end position="1536"/>
    </location>
</feature>
<evidence type="ECO:0000259" key="3">
    <source>
        <dbReference type="PROSITE" id="PS51444"/>
    </source>
</evidence>
<dbReference type="InterPro" id="IPR042201">
    <property type="entry name" value="FH2_Formin_sf"/>
</dbReference>
<evidence type="ECO:0000256" key="2">
    <source>
        <dbReference type="SAM" id="MobiDB-lite"/>
    </source>
</evidence>
<dbReference type="RefSeq" id="XP_028529375.1">
    <property type="nucleotide sequence ID" value="XM_028672864.1"/>
</dbReference>
<evidence type="ECO:0000313" key="5">
    <source>
        <dbReference type="Proteomes" id="UP000220797"/>
    </source>
</evidence>
<dbReference type="InterPro" id="IPR011990">
    <property type="entry name" value="TPR-like_helical_dom_sf"/>
</dbReference>
<dbReference type="Proteomes" id="UP000220797">
    <property type="component" value="Unassembled WGS sequence"/>
</dbReference>
<sequence>MENRTITLATVNDIENDKNVDTLSMITKMDMKLNNSKNGNNTKIRNIKFEDSLKMNEEQIKVKEAVFILQNLENFNYSISYSEIQNIRNDLRLFAVNSYHDKKYSDCLIQAIHSYMIAKKYYSKFYGFFLTGDMSTELILICKCYVLIEKYKEGKKYLQELKFLIDNTLIYTHKKGIINDQKQKKEKEEPVNAKNGIYNNKNLDNNYEEPIILCGVEVLSNILYIFADLLSLYKENDEAEKYFLKYLYIIEMCFNKDSLNYSDALNDVCSYYIKNREYTKALAICEEILEIRKKYFGDYNSENPSEVIADCYCNLGLLLRLLGNSVESLHKYLIAVDVRMRIHKTRYTIEVQDILFSFAIIMHQLNNFKISLQLYKEVYSFYKNYYGPDDINTIIAYKLVEELEKDVMKKSDTNEINANLEDYMGKINEKSLRDNKIDKNWNSFSDKLKNIPKNGDVDPNLIENLMNEKILINTKNPHKNLGDKKTLLTLEGNFRYNDLSYCSIDAYKHMQSNKEFEVIKSSFFTSSSINRVKSLYADSWKNTLIPSTYILPFVETKLVDDKLIQLSECKDFQNAIIFKRKILPIVNIPLIERGYVKLENDEPIMICNEDAKVLLNEWNIKEPFVDSQGNVISKYESLDEEFHMFLSILDENNDIMLGFYNNPLYVPNPAIYHCIILNDPSYFDKYNHSHNIYSYNSLQENDKKKNSKYVDFKDVNSNNLNLYSDSDSSDSKNNIEAIKNKDKHDTNIFNSLKSVEKNIENIKTIDVIDKKYSLTETELLKKKKSIDNMKEFVPKEKHIMEMKKNKSNIMSSKEKVLENTLSNNSLNNLNKKKSFNELMKKPSLKSSSSLSNKVVTDNYKENINENEFNNSSKNDTKSKSFSEVKPDNIKESKTSDVKSIFKKNSKYSTHLNTKKNSFKEKKHILKMKNNNSTRLFSKEKYVVKKFSKLTNSFKNMNEKSKLISQKSSKILDILEKTNRNVKFKKEPIVKSSIDQNIKLDLQNNMKKITQYDMNNLKREIYYDDFPSNNYTNSTNLSFDDDKETVASYAEYEKSKKIYSSNNNTRNNQDFCFKRYPINKNKLKNKNRLILFNDENDEDIENFSECNKNSSNELVNEKNSKDVKTIYNDYNSEYNDEDVVDIYKVFDVNMSSDNSSDESYFNYSKEKKDNQKNNLYSTFKSTNSKKNEKMKEIRNYMFSNSTFKENSKNVENFNMKNINLNAIQNETINNNANLPEINLKNKIKNIKNVKNYDILFKFSFNKEEPFDNKNFSLNNLKSNDISKEELENDIFLNNLKLSDKGVKEILEDSELSTSSVLQNKSEKRIINIENKKENKLSIHLKEKDFFLKNNNKSIFKNNNLREMDKIVEEILSENEEFYDEITKQTRIYEEKNNFDTPSNSEFSQNNDNNILYKNEYINASNSDKNNRIIHKDETLDEIDDQNSNYDKLHENDTNDLENGEVTLSDRLECEKIDDVQKSIFADNLFLRSNSIEELDSNLVTNKYKSNDLNIIRSEIKNNNINNILENYQDEVDKSTDSDIYNKKKHIKLNDNNSLEKEDNVKLSNTYSLNTKKGEKNKMKREGKFKSNKKDKIKMNSYDHLDHYDDQIHVNEDYINNERVSNMEENKTKFSLDKYTCNNLINSSDNINNTNIMNDINNITELGNINLVDNDIYNINDFDKINHLNDKKKKKKKSSYFLPLNKKIRILKLFSFFTKKKYKKKENLKTDNEYINDIPFNKDSINLNNNSVINISLENNNTKTLNELDNIPLKEKKYFFLSESLHGMEKPKLSLKGKNLTLKKLTMMKKVSFTKKNVNEKSEPLSRSSSVIKLEGKENNNVMKKQLSKENIIYKGEINEKNNSDTILKQLSKENIIYKEEINEEKKVLINNIENNSTVQNSENNKTKGILKNMEQKNIPKSIINKKENNENILNKTNVVNDIKKNIDSNNNNEVKIAKNINDKLSYDLLKRIKFCKIGYEDDDSLGTLPVVHLLNENKEVIAIVPWQIDLTSFTLAKSSIEEETVRKLGLLSRKLELTIDERKKDIEKETKLLSGEGLKELGLLETSGISKGPIRGENLISGIDLNAIKTSYKIVKKSEPKEKVMKAPKEPPKSTQKAKGGKKEPPKFMKGPPKNIKGGPILGKSKVAKMKNVKDEGKTKRFFWEALFEDDIKGTLFEEKKDLIKKIAIEKENVEKCFAKAVSKKEESKEAKIKKPKVIQLLPDSKREYNMSIALSKFNNYTFKEIRDAIMELNPTILNLDNTEVLMQYVPTAEEIEIVKEYINSNGDLNLVDKPEQYVSALIGVPLLKQRLESHYYALSFKENYENTLNPLECILESCEAVKNSVKLFTILFTILNVGNTLNFGDSQRGNAFGFKLTTLAKLNDIRSSTKPIRTLLQYICEIIFEKDAEILNIIDELRCIEKVVKTEKQTIDALLQKLKLGSNKIKNVLELAKKNPSDPLYEALTEFYSSVEPKIVELENFYNQTFDVFKEVALYLGYKEKEVSNIQVHDFFKQLWNFIQSVEFNRKTLNEAVIKKLKKQEQALAVEKQGVSPSKKQNFTIIKKQTKEPTAKPTKKTFKIF</sequence>
<dbReference type="EMBL" id="CVMV01000070">
    <property type="protein sequence ID" value="CRG96571.1"/>
    <property type="molecule type" value="Genomic_DNA"/>
</dbReference>
<gene>
    <name evidence="4" type="ORF">PGAL8A_00415000</name>
</gene>
<feature type="region of interest" description="Disordered" evidence="2">
    <location>
        <begin position="861"/>
        <end position="896"/>
    </location>
</feature>
<keyword evidence="1" id="KW-0175">Coiled coil</keyword>
<feature type="region of interest" description="Disordered" evidence="2">
    <location>
        <begin position="2094"/>
        <end position="2137"/>
    </location>
</feature>
<feature type="compositionally biased region" description="Basic and acidic residues" evidence="2">
    <location>
        <begin position="874"/>
        <end position="896"/>
    </location>
</feature>
<organism evidence="4 5">
    <name type="scientific">Plasmodium gallinaceum</name>
    <dbReference type="NCBI Taxonomy" id="5849"/>
    <lineage>
        <taxon>Eukaryota</taxon>
        <taxon>Sar</taxon>
        <taxon>Alveolata</taxon>
        <taxon>Apicomplexa</taxon>
        <taxon>Aconoidasida</taxon>
        <taxon>Haemosporida</taxon>
        <taxon>Plasmodiidae</taxon>
        <taxon>Plasmodium</taxon>
        <taxon>Plasmodium (Haemamoeba)</taxon>
    </lineage>
</organism>
<proteinExistence type="predicted"/>
<dbReference type="SUPFAM" id="SSF101447">
    <property type="entry name" value="Formin homology 2 domain (FH2 domain)"/>
    <property type="match status" value="1"/>
</dbReference>
<protein>
    <submittedName>
        <fullName evidence="4">Formin 1, putative</fullName>
    </submittedName>
</protein>
<evidence type="ECO:0000256" key="1">
    <source>
        <dbReference type="SAM" id="Coils"/>
    </source>
</evidence>
<dbReference type="InterPro" id="IPR015425">
    <property type="entry name" value="FH2_Formin"/>
</dbReference>
<dbReference type="InterPro" id="IPR051425">
    <property type="entry name" value="Formin_Homology"/>
</dbReference>
<name>A0A1J1GVV8_PLAGA</name>
<accession>A0A1J1GVV8</accession>
<reference evidence="4" key="1">
    <citation type="submission" date="2015-04" db="EMBL/GenBank/DDBJ databases">
        <authorList>
            <consortium name="Pathogen Informatics"/>
        </authorList>
    </citation>
    <scope>NUCLEOTIDE SEQUENCE [LARGE SCALE GENOMIC DNA]</scope>
    <source>
        <strain evidence="4">8A</strain>
    </source>
</reference>
<dbReference type="PANTHER" id="PTHR45725:SF1">
    <property type="entry name" value="DISHEVELLED ASSOCIATED ACTIVATOR OF MORPHOGENESIS, ISOFORM D"/>
    <property type="match status" value="1"/>
</dbReference>
<dbReference type="OrthoDB" id="1668162at2759"/>
<dbReference type="SMART" id="SM00498">
    <property type="entry name" value="FH2"/>
    <property type="match status" value="1"/>
</dbReference>
<dbReference type="Pfam" id="PF02181">
    <property type="entry name" value="FH2"/>
    <property type="match status" value="1"/>
</dbReference>
<feature type="compositionally biased region" description="Basic and acidic residues" evidence="2">
    <location>
        <begin position="2094"/>
        <end position="2107"/>
    </location>
</feature>
<feature type="domain" description="FH2" evidence="3">
    <location>
        <begin position="2144"/>
        <end position="2544"/>
    </location>
</feature>
<dbReference type="VEuPathDB" id="PlasmoDB:PGAL8A_00415000"/>
<evidence type="ECO:0000313" key="4">
    <source>
        <dbReference type="EMBL" id="CRG96571.1"/>
    </source>
</evidence>
<dbReference type="GeneID" id="39732681"/>
<comment type="caution">
    <text evidence="4">The sequence shown here is derived from an EMBL/GenBank/DDBJ whole genome shotgun (WGS) entry which is preliminary data.</text>
</comment>
<keyword evidence="5" id="KW-1185">Reference proteome</keyword>
<dbReference type="Gene3D" id="1.20.58.2220">
    <property type="entry name" value="Formin, FH2 domain"/>
    <property type="match status" value="1"/>
</dbReference>